<feature type="transmembrane region" description="Helical" evidence="1">
    <location>
        <begin position="21"/>
        <end position="39"/>
    </location>
</feature>
<gene>
    <name evidence="2" type="ORF">POL58_12400</name>
</gene>
<dbReference type="PANTHER" id="PTHR34219:SF3">
    <property type="entry name" value="BLL7967 PROTEIN"/>
    <property type="match status" value="1"/>
</dbReference>
<keyword evidence="3" id="KW-1185">Reference proteome</keyword>
<name>A0ABT5B362_9BACT</name>
<keyword evidence="1" id="KW-0472">Membrane</keyword>
<dbReference type="Pfam" id="PF03929">
    <property type="entry name" value="PepSY_TM"/>
    <property type="match status" value="1"/>
</dbReference>
<evidence type="ECO:0000313" key="3">
    <source>
        <dbReference type="Proteomes" id="UP001217838"/>
    </source>
</evidence>
<reference evidence="2 3" key="1">
    <citation type="submission" date="2022-11" db="EMBL/GenBank/DDBJ databases">
        <title>Minimal conservation of predation-associated metabolite biosynthetic gene clusters underscores biosynthetic potential of Myxococcota including descriptions for ten novel species: Archangium lansinium sp. nov., Myxococcus landrumus sp. nov., Nannocystis bai.</title>
        <authorList>
            <person name="Ahearne A."/>
            <person name="Stevens C."/>
            <person name="Dowd S."/>
        </authorList>
    </citation>
    <scope>NUCLEOTIDE SEQUENCE [LARGE SCALE GENOMIC DNA]</scope>
    <source>
        <strain evidence="2 3">NCELM</strain>
    </source>
</reference>
<keyword evidence="1" id="KW-0812">Transmembrane</keyword>
<comment type="caution">
    <text evidence="2">The sequence shown here is derived from an EMBL/GenBank/DDBJ whole genome shotgun (WGS) entry which is preliminary data.</text>
</comment>
<dbReference type="RefSeq" id="WP_271997780.1">
    <property type="nucleotide sequence ID" value="NZ_JAQNDN010000004.1"/>
</dbReference>
<proteinExistence type="predicted"/>
<organism evidence="2 3">
    <name type="scientific">Nannocystis radixulma</name>
    <dbReference type="NCBI Taxonomy" id="2995305"/>
    <lineage>
        <taxon>Bacteria</taxon>
        <taxon>Pseudomonadati</taxon>
        <taxon>Myxococcota</taxon>
        <taxon>Polyangia</taxon>
        <taxon>Nannocystales</taxon>
        <taxon>Nannocystaceae</taxon>
        <taxon>Nannocystis</taxon>
    </lineage>
</organism>
<protein>
    <submittedName>
        <fullName evidence="2">PepSY-associated TM helix domain-containing protein</fullName>
    </submittedName>
</protein>
<dbReference type="Proteomes" id="UP001217838">
    <property type="component" value="Unassembled WGS sequence"/>
</dbReference>
<sequence length="387" mass="42017">MQAPVSRWFRLNLQIHRWTSLVATLPFLLLCLTGTVLIFREELDAALGVVPVSAAGGEARVADCLATLERSFPDERVLSVGLDPLNHPGVMLGVVAGPEETGFDHARLVYFELASGRMLGDGDTGRESSFTGVLFELHAEWFLGPVGRLLGALIGLLVLASLLSGLVIYAPYVRRIAYGFIRVGRGARLAQLDLHNFVGAMVLGWAFVVSLSGFLLGFSTIALGVWQMTDLAAIRDEYRDATPVDARHPPVPVPRVIEVATAHARPGWGVRSVLYPGMDLTTPRHYAVLLGGSTGLEARMIDAVMIDAQTGEVARDVELPGYLHAMFLSEPLHFGDYGGLPLKLLWSACNLLTLFITANGAWLFFDRRRAQRLRPGRAPEGVGDEGP</sequence>
<accession>A0ABT5B362</accession>
<dbReference type="PANTHER" id="PTHR34219">
    <property type="entry name" value="IRON-REGULATED INNER MEMBRANE PROTEIN-RELATED"/>
    <property type="match status" value="1"/>
</dbReference>
<feature type="transmembrane region" description="Helical" evidence="1">
    <location>
        <begin position="149"/>
        <end position="173"/>
    </location>
</feature>
<dbReference type="InterPro" id="IPR005625">
    <property type="entry name" value="PepSY-ass_TM"/>
</dbReference>
<dbReference type="EMBL" id="JAQNDN010000004">
    <property type="protein sequence ID" value="MDC0668548.1"/>
    <property type="molecule type" value="Genomic_DNA"/>
</dbReference>
<feature type="transmembrane region" description="Helical" evidence="1">
    <location>
        <begin position="194"/>
        <end position="218"/>
    </location>
</feature>
<evidence type="ECO:0000256" key="1">
    <source>
        <dbReference type="SAM" id="Phobius"/>
    </source>
</evidence>
<evidence type="ECO:0000313" key="2">
    <source>
        <dbReference type="EMBL" id="MDC0668548.1"/>
    </source>
</evidence>
<feature type="transmembrane region" description="Helical" evidence="1">
    <location>
        <begin position="344"/>
        <end position="365"/>
    </location>
</feature>
<keyword evidence="1" id="KW-1133">Transmembrane helix</keyword>